<reference evidence="2 3" key="1">
    <citation type="submission" date="2020-04" db="EMBL/GenBank/DDBJ databases">
        <title>Molecular characterization of pseudomonads from Agaricus bisporus reveal novel blotch 2 pathogens in Western Europe.</title>
        <authorList>
            <person name="Taparia T."/>
            <person name="Krijger M."/>
            <person name="Haynes E."/>
            <person name="Elpinstone J.G."/>
            <person name="Noble R."/>
            <person name="Van Der Wolf J."/>
        </authorList>
    </citation>
    <scope>NUCLEOTIDE SEQUENCE [LARGE SCALE GENOMIC DNA]</scope>
    <source>
        <strain evidence="2 3">F1001</strain>
    </source>
</reference>
<evidence type="ECO:0000256" key="1">
    <source>
        <dbReference type="SAM" id="SignalP"/>
    </source>
</evidence>
<gene>
    <name evidence="2" type="ORF">HX829_01915</name>
</gene>
<dbReference type="Proteomes" id="UP000582981">
    <property type="component" value="Unassembled WGS sequence"/>
</dbReference>
<dbReference type="AlphaFoldDB" id="A0A7Y7W9G4"/>
<evidence type="ECO:0008006" key="4">
    <source>
        <dbReference type="Google" id="ProtNLM"/>
    </source>
</evidence>
<keyword evidence="1" id="KW-0732">Signal</keyword>
<dbReference type="RefSeq" id="WP_100943396.1">
    <property type="nucleotide sequence ID" value="NZ_JACAPU010000002.1"/>
</dbReference>
<sequence>MGTLTTGFTRTVLISCAISSMLCLTAQAGGNGVIVLDRTVQPQSYGRPALQPDPNPVTVNTNPSGLITSITGRELSDGDIAGISTGGSISQLIDANTTSMPGLNNPNGLPGMTAGHGGGNGASIANTINHGLSAGMNALGAIGKGQ</sequence>
<dbReference type="EMBL" id="JACAPU010000002">
    <property type="protein sequence ID" value="NWB45235.1"/>
    <property type="molecule type" value="Genomic_DNA"/>
</dbReference>
<evidence type="ECO:0000313" key="3">
    <source>
        <dbReference type="Proteomes" id="UP000582981"/>
    </source>
</evidence>
<evidence type="ECO:0000313" key="2">
    <source>
        <dbReference type="EMBL" id="NWB45235.1"/>
    </source>
</evidence>
<protein>
    <recommendedName>
        <fullName evidence="4">Fap</fullName>
    </recommendedName>
</protein>
<name>A0A7Y7W9G4_9PSED</name>
<feature type="signal peptide" evidence="1">
    <location>
        <begin position="1"/>
        <end position="28"/>
    </location>
</feature>
<feature type="chain" id="PRO_5031136950" description="Fap" evidence="1">
    <location>
        <begin position="29"/>
        <end position="146"/>
    </location>
</feature>
<organism evidence="2 3">
    <name type="scientific">Pseudomonas gingeri</name>
    <dbReference type="NCBI Taxonomy" id="117681"/>
    <lineage>
        <taxon>Bacteria</taxon>
        <taxon>Pseudomonadati</taxon>
        <taxon>Pseudomonadota</taxon>
        <taxon>Gammaproteobacteria</taxon>
        <taxon>Pseudomonadales</taxon>
        <taxon>Pseudomonadaceae</taxon>
        <taxon>Pseudomonas</taxon>
    </lineage>
</organism>
<comment type="caution">
    <text evidence="2">The sequence shown here is derived from an EMBL/GenBank/DDBJ whole genome shotgun (WGS) entry which is preliminary data.</text>
</comment>
<accession>A0A7Y7W9G4</accession>
<proteinExistence type="predicted"/>